<evidence type="ECO:0000256" key="4">
    <source>
        <dbReference type="SAM" id="Phobius"/>
    </source>
</evidence>
<dbReference type="Gene3D" id="2.60.120.200">
    <property type="match status" value="1"/>
</dbReference>
<evidence type="ECO:0000313" key="6">
    <source>
        <dbReference type="EMBL" id="CAL1388095.1"/>
    </source>
</evidence>
<name>A0AAV2EQ62_9ROSI</name>
<keyword evidence="7" id="KW-1185">Reference proteome</keyword>
<dbReference type="AlphaFoldDB" id="A0AAV2EQ62"/>
<keyword evidence="4" id="KW-0472">Membrane</keyword>
<sequence>MADPALYHETQPINQNVVDYTPEACTHCPETNSITLTYYHRGDARWRSTNRFLYCLCHLALIYSLLCFQRMIPVMSNPSGLILLFMSTIMQISSLEGNKSQDEVDFEFVGKDETVVQTNYYTAGSGNREQIHDLGFDCSDWFHEYIMK</sequence>
<dbReference type="Proteomes" id="UP001497516">
    <property type="component" value="Chromosome 5"/>
</dbReference>
<dbReference type="InterPro" id="IPR000757">
    <property type="entry name" value="Beta-glucanase-like"/>
</dbReference>
<protein>
    <recommendedName>
        <fullName evidence="5">GH16 domain-containing protein</fullName>
    </recommendedName>
</protein>
<gene>
    <name evidence="6" type="ORF">LTRI10_LOCUS29039</name>
</gene>
<accession>A0AAV2EQ62</accession>
<dbReference type="PANTHER" id="PTHR31062">
    <property type="entry name" value="XYLOGLUCAN ENDOTRANSGLUCOSYLASE/HYDROLASE PROTEIN 8-RELATED"/>
    <property type="match status" value="1"/>
</dbReference>
<feature type="transmembrane region" description="Helical" evidence="4">
    <location>
        <begin position="52"/>
        <end position="72"/>
    </location>
</feature>
<dbReference type="Pfam" id="PF00722">
    <property type="entry name" value="Glyco_hydro_16"/>
    <property type="match status" value="1"/>
</dbReference>
<dbReference type="GO" id="GO:0005975">
    <property type="term" value="P:carbohydrate metabolic process"/>
    <property type="evidence" value="ECO:0007669"/>
    <property type="project" value="InterPro"/>
</dbReference>
<organism evidence="6 7">
    <name type="scientific">Linum trigynum</name>
    <dbReference type="NCBI Taxonomy" id="586398"/>
    <lineage>
        <taxon>Eukaryota</taxon>
        <taxon>Viridiplantae</taxon>
        <taxon>Streptophyta</taxon>
        <taxon>Embryophyta</taxon>
        <taxon>Tracheophyta</taxon>
        <taxon>Spermatophyta</taxon>
        <taxon>Magnoliopsida</taxon>
        <taxon>eudicotyledons</taxon>
        <taxon>Gunneridae</taxon>
        <taxon>Pentapetalae</taxon>
        <taxon>rosids</taxon>
        <taxon>fabids</taxon>
        <taxon>Malpighiales</taxon>
        <taxon>Linaceae</taxon>
        <taxon>Linum</taxon>
    </lineage>
</organism>
<feature type="active site" description="Nucleophile" evidence="3">
    <location>
        <position position="103"/>
    </location>
</feature>
<dbReference type="InterPro" id="IPR044791">
    <property type="entry name" value="Beta-glucanase/XTH"/>
</dbReference>
<keyword evidence="1" id="KW-0378">Hydrolase</keyword>
<evidence type="ECO:0000256" key="3">
    <source>
        <dbReference type="PIRSR" id="PIRSR608264-1"/>
    </source>
</evidence>
<evidence type="ECO:0000259" key="5">
    <source>
        <dbReference type="Pfam" id="PF00722"/>
    </source>
</evidence>
<feature type="domain" description="GH16" evidence="5">
    <location>
        <begin position="89"/>
        <end position="146"/>
    </location>
</feature>
<keyword evidence="4" id="KW-1133">Transmembrane helix</keyword>
<proteinExistence type="predicted"/>
<evidence type="ECO:0000313" key="7">
    <source>
        <dbReference type="Proteomes" id="UP001497516"/>
    </source>
</evidence>
<evidence type="ECO:0000256" key="2">
    <source>
        <dbReference type="ARBA" id="ARBA00023295"/>
    </source>
</evidence>
<dbReference type="InterPro" id="IPR013320">
    <property type="entry name" value="ConA-like_dom_sf"/>
</dbReference>
<dbReference type="SUPFAM" id="SSF49899">
    <property type="entry name" value="Concanavalin A-like lectins/glucanases"/>
    <property type="match status" value="1"/>
</dbReference>
<keyword evidence="4" id="KW-0812">Transmembrane</keyword>
<dbReference type="InterPro" id="IPR008264">
    <property type="entry name" value="Beta_glucanase"/>
</dbReference>
<feature type="active site" description="Proton donor" evidence="3">
    <location>
        <position position="107"/>
    </location>
</feature>
<reference evidence="6 7" key="1">
    <citation type="submission" date="2024-04" db="EMBL/GenBank/DDBJ databases">
        <authorList>
            <person name="Fracassetti M."/>
        </authorList>
    </citation>
    <scope>NUCLEOTIDE SEQUENCE [LARGE SCALE GENOMIC DNA]</scope>
</reference>
<dbReference type="GO" id="GO:0004553">
    <property type="term" value="F:hydrolase activity, hydrolyzing O-glycosyl compounds"/>
    <property type="evidence" value="ECO:0007669"/>
    <property type="project" value="InterPro"/>
</dbReference>
<keyword evidence="2" id="KW-0326">Glycosidase</keyword>
<dbReference type="EMBL" id="OZ034818">
    <property type="protein sequence ID" value="CAL1388095.1"/>
    <property type="molecule type" value="Genomic_DNA"/>
</dbReference>
<evidence type="ECO:0000256" key="1">
    <source>
        <dbReference type="ARBA" id="ARBA00022801"/>
    </source>
</evidence>
<dbReference type="PRINTS" id="PR00737">
    <property type="entry name" value="GLHYDRLASE16"/>
</dbReference>